<evidence type="ECO:0000256" key="1">
    <source>
        <dbReference type="ARBA" id="ARBA00004141"/>
    </source>
</evidence>
<dbReference type="InterPro" id="IPR003752">
    <property type="entry name" value="DiS_bond_form_DsbB/BdbC"/>
</dbReference>
<keyword evidence="3 5" id="KW-1133">Transmembrane helix</keyword>
<dbReference type="GO" id="GO:0016020">
    <property type="term" value="C:membrane"/>
    <property type="evidence" value="ECO:0007669"/>
    <property type="project" value="UniProtKB-SubCell"/>
</dbReference>
<dbReference type="GO" id="GO:0015035">
    <property type="term" value="F:protein-disulfide reductase activity"/>
    <property type="evidence" value="ECO:0007669"/>
    <property type="project" value="InterPro"/>
</dbReference>
<dbReference type="Pfam" id="PF02600">
    <property type="entry name" value="DsbB"/>
    <property type="match status" value="1"/>
</dbReference>
<evidence type="ECO:0000256" key="3">
    <source>
        <dbReference type="ARBA" id="ARBA00022989"/>
    </source>
</evidence>
<keyword evidence="2 5" id="KW-0812">Transmembrane</keyword>
<feature type="transmembrane region" description="Helical" evidence="5">
    <location>
        <begin position="69"/>
        <end position="90"/>
    </location>
</feature>
<dbReference type="Gene3D" id="1.20.1550.10">
    <property type="entry name" value="DsbB-like"/>
    <property type="match status" value="1"/>
</dbReference>
<comment type="caution">
    <text evidence="6">The sequence shown here is derived from an EMBL/GenBank/DDBJ whole genome shotgun (WGS) entry which is preliminary data.</text>
</comment>
<evidence type="ECO:0000313" key="7">
    <source>
        <dbReference type="Proteomes" id="UP000058012"/>
    </source>
</evidence>
<accession>A0A117UWU6</accession>
<dbReference type="AlphaFoldDB" id="A0A117UWU6"/>
<protein>
    <submittedName>
        <fullName evidence="6">Disulfide bond formation protein</fullName>
    </submittedName>
</protein>
<evidence type="ECO:0000256" key="5">
    <source>
        <dbReference type="SAM" id="Phobius"/>
    </source>
</evidence>
<comment type="subcellular location">
    <subcellularLocation>
        <location evidence="1">Membrane</location>
        <topology evidence="1">Multi-pass membrane protein</topology>
    </subcellularLocation>
</comment>
<feature type="transmembrane region" description="Helical" evidence="5">
    <location>
        <begin position="46"/>
        <end position="62"/>
    </location>
</feature>
<name>A0A117UWU6_9SPHN</name>
<dbReference type="GO" id="GO:0006457">
    <property type="term" value="P:protein folding"/>
    <property type="evidence" value="ECO:0007669"/>
    <property type="project" value="InterPro"/>
</dbReference>
<feature type="transmembrane region" description="Helical" evidence="5">
    <location>
        <begin position="136"/>
        <end position="156"/>
    </location>
</feature>
<evidence type="ECO:0000256" key="2">
    <source>
        <dbReference type="ARBA" id="ARBA00022692"/>
    </source>
</evidence>
<sequence length="163" mass="17186">MARLAPSPRNWAYLLALAVPASLILAVYIAQYGFGLAPCEMCWWQRYPHFAAIGLALGALATRGTRLGVALVWFAVSAIAISGLIGAFHAGVEYGWWEGPTACSSTKLGDDPLAAIMNAPLIRCDTPAWTMFGVSLAGYNFLVSIASATLIAGLLGRHSKGMG</sequence>
<dbReference type="Proteomes" id="UP000058012">
    <property type="component" value="Unassembled WGS sequence"/>
</dbReference>
<dbReference type="PIRSF" id="PIRSF033913">
    <property type="entry name" value="S-S_format_DsbB"/>
    <property type="match status" value="1"/>
</dbReference>
<feature type="transmembrane region" description="Helical" evidence="5">
    <location>
        <begin position="12"/>
        <end position="34"/>
    </location>
</feature>
<dbReference type="SUPFAM" id="SSF158442">
    <property type="entry name" value="DsbB-like"/>
    <property type="match status" value="1"/>
</dbReference>
<evidence type="ECO:0000256" key="4">
    <source>
        <dbReference type="ARBA" id="ARBA00023136"/>
    </source>
</evidence>
<gene>
    <name evidence="6" type="ORF">AQZ52_03360</name>
</gene>
<evidence type="ECO:0000313" key="6">
    <source>
        <dbReference type="EMBL" id="KUR72321.1"/>
    </source>
</evidence>
<dbReference type="STRING" id="1117702.AQZ52_03360"/>
<keyword evidence="7" id="KW-1185">Reference proteome</keyword>
<dbReference type="InterPro" id="IPR024199">
    <property type="entry name" value="Uncharacterised_DsbB"/>
</dbReference>
<dbReference type="EMBL" id="LLZS01000003">
    <property type="protein sequence ID" value="KUR72321.1"/>
    <property type="molecule type" value="Genomic_DNA"/>
</dbReference>
<reference evidence="6 7" key="1">
    <citation type="submission" date="2015-10" db="EMBL/GenBank/DDBJ databases">
        <title>Draft genome sequence of Novosphingobium fuchskuhlense DSM 25065 isolated from a surface water sample of the southwest basin of Lake Grosse Fuchskuhle.</title>
        <authorList>
            <person name="Ruckert C."/>
            <person name="Winkler A."/>
            <person name="Glaeser J."/>
            <person name="Grossart H.-P."/>
            <person name="Kalinowski J."/>
            <person name="Glaeser S."/>
        </authorList>
    </citation>
    <scope>NUCLEOTIDE SEQUENCE [LARGE SCALE GENOMIC DNA]</scope>
    <source>
        <strain evidence="6 7">FNE08-7</strain>
    </source>
</reference>
<organism evidence="6 7">
    <name type="scientific">Novosphingobium fuchskuhlense</name>
    <dbReference type="NCBI Taxonomy" id="1117702"/>
    <lineage>
        <taxon>Bacteria</taxon>
        <taxon>Pseudomonadati</taxon>
        <taxon>Pseudomonadota</taxon>
        <taxon>Alphaproteobacteria</taxon>
        <taxon>Sphingomonadales</taxon>
        <taxon>Sphingomonadaceae</taxon>
        <taxon>Novosphingobium</taxon>
    </lineage>
</organism>
<dbReference type="RefSeq" id="WP_067906495.1">
    <property type="nucleotide sequence ID" value="NZ_KQ954244.1"/>
</dbReference>
<dbReference type="OrthoDB" id="9808637at2"/>
<proteinExistence type="predicted"/>
<keyword evidence="4 5" id="KW-0472">Membrane</keyword>
<dbReference type="InterPro" id="IPR023380">
    <property type="entry name" value="DsbB-like_sf"/>
</dbReference>